<protein>
    <submittedName>
        <fullName evidence="4">Oxidoreductase</fullName>
    </submittedName>
</protein>
<evidence type="ECO:0000259" key="2">
    <source>
        <dbReference type="Pfam" id="PF01408"/>
    </source>
</evidence>
<dbReference type="SUPFAM" id="SSF55347">
    <property type="entry name" value="Glyceraldehyde-3-phosphate dehydrogenase-like, C-terminal domain"/>
    <property type="match status" value="1"/>
</dbReference>
<reference evidence="4 5" key="1">
    <citation type="submission" date="2016-09" db="EMBL/GenBank/DDBJ databases">
        <title>Rhizobium sp. nov., a novel species isolated from the rice rhizosphere.</title>
        <authorList>
            <person name="Zhao J."/>
            <person name="Zhang X."/>
        </authorList>
    </citation>
    <scope>NUCLEOTIDE SEQUENCE [LARGE SCALE GENOMIC DNA]</scope>
    <source>
        <strain evidence="4 5">1.7048</strain>
    </source>
</reference>
<dbReference type="InterPro" id="IPR000683">
    <property type="entry name" value="Gfo/Idh/MocA-like_OxRdtase_N"/>
</dbReference>
<dbReference type="PANTHER" id="PTHR43818">
    <property type="entry name" value="BCDNA.GH03377"/>
    <property type="match status" value="1"/>
</dbReference>
<dbReference type="EMBL" id="MKIP01000030">
    <property type="protein sequence ID" value="OLP61815.1"/>
    <property type="molecule type" value="Genomic_DNA"/>
</dbReference>
<organism evidence="4 5">
    <name type="scientific">Xaviernesmea oryzae</name>
    <dbReference type="NCBI Taxonomy" id="464029"/>
    <lineage>
        <taxon>Bacteria</taxon>
        <taxon>Pseudomonadati</taxon>
        <taxon>Pseudomonadota</taxon>
        <taxon>Alphaproteobacteria</taxon>
        <taxon>Hyphomicrobiales</taxon>
        <taxon>Rhizobiaceae</taxon>
        <taxon>Rhizobium/Agrobacterium group</taxon>
        <taxon>Xaviernesmea</taxon>
    </lineage>
</organism>
<feature type="domain" description="GFO/IDH/MocA-like oxidoreductase" evidence="3">
    <location>
        <begin position="124"/>
        <end position="244"/>
    </location>
</feature>
<dbReference type="AlphaFoldDB" id="A0A1Q9B1C0"/>
<dbReference type="Gene3D" id="3.30.360.10">
    <property type="entry name" value="Dihydrodipicolinate Reductase, domain 2"/>
    <property type="match status" value="1"/>
</dbReference>
<evidence type="ECO:0000259" key="3">
    <source>
        <dbReference type="Pfam" id="PF22725"/>
    </source>
</evidence>
<dbReference type="Gene3D" id="3.40.50.720">
    <property type="entry name" value="NAD(P)-binding Rossmann-like Domain"/>
    <property type="match status" value="1"/>
</dbReference>
<dbReference type="Pfam" id="PF22725">
    <property type="entry name" value="GFO_IDH_MocA_C3"/>
    <property type="match status" value="1"/>
</dbReference>
<name>A0A1Q9B1C0_9HYPH</name>
<proteinExistence type="predicted"/>
<dbReference type="InterPro" id="IPR036291">
    <property type="entry name" value="NAD(P)-bd_dom_sf"/>
</dbReference>
<dbReference type="SUPFAM" id="SSF51735">
    <property type="entry name" value="NAD(P)-binding Rossmann-fold domains"/>
    <property type="match status" value="1"/>
</dbReference>
<evidence type="ECO:0000313" key="4">
    <source>
        <dbReference type="EMBL" id="OLP61815.1"/>
    </source>
</evidence>
<keyword evidence="1" id="KW-0560">Oxidoreductase</keyword>
<sequence>MAKGWLRAIAEHPDLSAGVEIVGLVDLHPPTAEALAAEFGLANAVIGSDLGAVIDETGAELVFDVVVPVARAEVVETALARGCHVLSEKPMAASLDEARSMIAWSKKAGRLHAVVQNRRYIPGIRRLRAFVESGAIGALTGIHCDFFIGAHFGGFRDAMEHVLLLDMAIHTFDAARFVSAKVPLAVYAHETNPPGSWYRTGASAFAIFEMADDVTFTYRGSWCAEGANTSWESQWRITGTQGTVLWDGADSFIARRVASEEGFLREQEEIEVPEAPRAEETEGHASVIAAFLQGVETGVPPETVGEDNIRSLAMVFAAIESAKSRARVVLAEV</sequence>
<dbReference type="GO" id="GO:0016491">
    <property type="term" value="F:oxidoreductase activity"/>
    <property type="evidence" value="ECO:0007669"/>
    <property type="project" value="UniProtKB-KW"/>
</dbReference>
<dbReference type="Pfam" id="PF01408">
    <property type="entry name" value="GFO_IDH_MocA"/>
    <property type="match status" value="1"/>
</dbReference>
<evidence type="ECO:0000256" key="1">
    <source>
        <dbReference type="ARBA" id="ARBA00023002"/>
    </source>
</evidence>
<dbReference type="PANTHER" id="PTHR43818:SF11">
    <property type="entry name" value="BCDNA.GH03377"/>
    <property type="match status" value="1"/>
</dbReference>
<dbReference type="Proteomes" id="UP000186364">
    <property type="component" value="Unassembled WGS sequence"/>
</dbReference>
<comment type="caution">
    <text evidence="4">The sequence shown here is derived from an EMBL/GenBank/DDBJ whole genome shotgun (WGS) entry which is preliminary data.</text>
</comment>
<accession>A0A1Q9B1C0</accession>
<feature type="domain" description="Gfo/Idh/MocA-like oxidoreductase N-terminal" evidence="2">
    <location>
        <begin position="7"/>
        <end position="112"/>
    </location>
</feature>
<gene>
    <name evidence="4" type="ORF">BJF93_19175</name>
</gene>
<evidence type="ECO:0000313" key="5">
    <source>
        <dbReference type="Proteomes" id="UP000186364"/>
    </source>
</evidence>
<dbReference type="InterPro" id="IPR055170">
    <property type="entry name" value="GFO_IDH_MocA-like_dom"/>
</dbReference>
<keyword evidence="5" id="KW-1185">Reference proteome</keyword>
<dbReference type="InterPro" id="IPR050463">
    <property type="entry name" value="Gfo/Idh/MocA_oxidrdct_glycsds"/>
</dbReference>
<dbReference type="GO" id="GO:0000166">
    <property type="term" value="F:nucleotide binding"/>
    <property type="evidence" value="ECO:0007669"/>
    <property type="project" value="InterPro"/>
</dbReference>